<organism evidence="1 2">
    <name type="scientific">Blepharisma stoltei</name>
    <dbReference type="NCBI Taxonomy" id="1481888"/>
    <lineage>
        <taxon>Eukaryota</taxon>
        <taxon>Sar</taxon>
        <taxon>Alveolata</taxon>
        <taxon>Ciliophora</taxon>
        <taxon>Postciliodesmatophora</taxon>
        <taxon>Heterotrichea</taxon>
        <taxon>Heterotrichida</taxon>
        <taxon>Blepharismidae</taxon>
        <taxon>Blepharisma</taxon>
    </lineage>
</organism>
<sequence>MRVRKRQSGLPASTAKWFCQELHKRFWLHLKRTQLKGWKTRLHREQVVKKWESLLSKKTQSERAKQGL</sequence>
<dbReference type="EMBL" id="CAJZBQ010000037">
    <property type="protein sequence ID" value="CAG9324916.1"/>
    <property type="molecule type" value="Genomic_DNA"/>
</dbReference>
<dbReference type="Proteomes" id="UP001162131">
    <property type="component" value="Unassembled WGS sequence"/>
</dbReference>
<evidence type="ECO:0000313" key="1">
    <source>
        <dbReference type="EMBL" id="CAG9324916.1"/>
    </source>
</evidence>
<accession>A0AAU9JT92</accession>
<comment type="caution">
    <text evidence="1">The sequence shown here is derived from an EMBL/GenBank/DDBJ whole genome shotgun (WGS) entry which is preliminary data.</text>
</comment>
<protein>
    <submittedName>
        <fullName evidence="1">Uncharacterized protein</fullName>
    </submittedName>
</protein>
<name>A0AAU9JT92_9CILI</name>
<proteinExistence type="predicted"/>
<keyword evidence="2" id="KW-1185">Reference proteome</keyword>
<gene>
    <name evidence="1" type="ORF">BSTOLATCC_MIC37663</name>
</gene>
<dbReference type="AlphaFoldDB" id="A0AAU9JT92"/>
<evidence type="ECO:0000313" key="2">
    <source>
        <dbReference type="Proteomes" id="UP001162131"/>
    </source>
</evidence>
<reference evidence="1" key="1">
    <citation type="submission" date="2021-09" db="EMBL/GenBank/DDBJ databases">
        <authorList>
            <consortium name="AG Swart"/>
            <person name="Singh M."/>
            <person name="Singh A."/>
            <person name="Seah K."/>
            <person name="Emmerich C."/>
        </authorList>
    </citation>
    <scope>NUCLEOTIDE SEQUENCE</scope>
    <source>
        <strain evidence="1">ATCC30299</strain>
    </source>
</reference>